<dbReference type="InterPro" id="IPR043128">
    <property type="entry name" value="Rev_trsase/Diguanyl_cyclase"/>
</dbReference>
<dbReference type="STRING" id="80876.SAMN05421779_101248"/>
<evidence type="ECO:0000256" key="1">
    <source>
        <dbReference type="SAM" id="MobiDB-lite"/>
    </source>
</evidence>
<evidence type="ECO:0000313" key="4">
    <source>
        <dbReference type="Proteomes" id="UP000185678"/>
    </source>
</evidence>
<dbReference type="Proteomes" id="UP000185678">
    <property type="component" value="Unassembled WGS sequence"/>
</dbReference>
<dbReference type="InterPro" id="IPR000160">
    <property type="entry name" value="GGDEF_dom"/>
</dbReference>
<accession>A0A1N7IK38</accession>
<dbReference type="AlphaFoldDB" id="A0A1N7IK38"/>
<proteinExistence type="predicted"/>
<protein>
    <submittedName>
        <fullName evidence="3">GGDEF domain-containing protein, diguanylate cyclase (C-di-GMP synthetase) or its enzymatically inactive variants</fullName>
    </submittedName>
</protein>
<gene>
    <name evidence="3" type="ORF">SAMN05421779_101248</name>
</gene>
<evidence type="ECO:0000259" key="2">
    <source>
        <dbReference type="PROSITE" id="PS50887"/>
    </source>
</evidence>
<feature type="region of interest" description="Disordered" evidence="1">
    <location>
        <begin position="1"/>
        <end position="46"/>
    </location>
</feature>
<dbReference type="Pfam" id="PF00990">
    <property type="entry name" value="GGDEF"/>
    <property type="match status" value="1"/>
</dbReference>
<feature type="compositionally biased region" description="Polar residues" evidence="1">
    <location>
        <begin position="29"/>
        <end position="39"/>
    </location>
</feature>
<sequence length="257" mass="27685">MSEIPRPQATDAVTWPHHGNSGGRRSPYEQYQQAASENDGSPAMMPTDDLSALSEGFLNLPPAVHKIVQGLVVEQEGLRQTILQNEGRISFLEQLSDQHAYMPVLNRRAILREVSAFTHQPQTPYADSTAAIGAVALFYLVNFEKLHRHNGLIEAEDALIHLARQVAGAVRASDRVGSVGGAGLLVLMPGASLDGAQTRIAQLLETLSMRVLTLRDGLVSLTVRAAVMPLQAGDEGEQALAAVDELLRTSLATENLL</sequence>
<dbReference type="RefSeq" id="WP_076398198.1">
    <property type="nucleotide sequence ID" value="NZ_FTOA01000001.1"/>
</dbReference>
<dbReference type="InterPro" id="IPR029787">
    <property type="entry name" value="Nucleotide_cyclase"/>
</dbReference>
<organism evidence="3 4">
    <name type="scientific">Insolitispirillum peregrinum</name>
    <dbReference type="NCBI Taxonomy" id="80876"/>
    <lineage>
        <taxon>Bacteria</taxon>
        <taxon>Pseudomonadati</taxon>
        <taxon>Pseudomonadota</taxon>
        <taxon>Alphaproteobacteria</taxon>
        <taxon>Rhodospirillales</taxon>
        <taxon>Novispirillaceae</taxon>
        <taxon>Insolitispirillum</taxon>
    </lineage>
</organism>
<feature type="domain" description="GGDEF" evidence="2">
    <location>
        <begin position="131"/>
        <end position="257"/>
    </location>
</feature>
<reference evidence="3 4" key="1">
    <citation type="submission" date="2017-01" db="EMBL/GenBank/DDBJ databases">
        <authorList>
            <person name="Mah S.A."/>
            <person name="Swanson W.J."/>
            <person name="Moy G.W."/>
            <person name="Vacquier V.D."/>
        </authorList>
    </citation>
    <scope>NUCLEOTIDE SEQUENCE [LARGE SCALE GENOMIC DNA]</scope>
    <source>
        <strain evidence="3 4">DSM 11589</strain>
    </source>
</reference>
<dbReference type="EMBL" id="FTOA01000001">
    <property type="protein sequence ID" value="SIS37428.1"/>
    <property type="molecule type" value="Genomic_DNA"/>
</dbReference>
<dbReference type="PROSITE" id="PS50887">
    <property type="entry name" value="GGDEF"/>
    <property type="match status" value="1"/>
</dbReference>
<dbReference type="SUPFAM" id="SSF55073">
    <property type="entry name" value="Nucleotide cyclase"/>
    <property type="match status" value="1"/>
</dbReference>
<evidence type="ECO:0000313" key="3">
    <source>
        <dbReference type="EMBL" id="SIS37428.1"/>
    </source>
</evidence>
<keyword evidence="4" id="KW-1185">Reference proteome</keyword>
<dbReference type="Gene3D" id="3.30.70.270">
    <property type="match status" value="1"/>
</dbReference>
<name>A0A1N7IK38_9PROT</name>